<dbReference type="PANTHER" id="PTHR23279:SF45">
    <property type="entry name" value="DEFECTIVE PROBOSCIS EXTENSION RESPONSE 12, ISOFORM C"/>
    <property type="match status" value="1"/>
</dbReference>
<sequence length="71" mass="8247">MYTNDERFAILHTPGSNTWTLQIKFVQRRDHGTYECQGPIFRARLLLLLLLLLLSPTDEDARDEVKMIAEA</sequence>
<dbReference type="STRING" id="7168.A0A182NJ91"/>
<dbReference type="SUPFAM" id="SSF48726">
    <property type="entry name" value="Immunoglobulin"/>
    <property type="match status" value="1"/>
</dbReference>
<dbReference type="GO" id="GO:0032589">
    <property type="term" value="C:neuron projection membrane"/>
    <property type="evidence" value="ECO:0007669"/>
    <property type="project" value="TreeGrafter"/>
</dbReference>
<evidence type="ECO:0008006" key="3">
    <source>
        <dbReference type="Google" id="ProtNLM"/>
    </source>
</evidence>
<dbReference type="InterPro" id="IPR036179">
    <property type="entry name" value="Ig-like_dom_sf"/>
</dbReference>
<dbReference type="EnsemblMetazoa" id="ADIR007715-RA">
    <property type="protein sequence ID" value="ADIR007715-PA"/>
    <property type="gene ID" value="ADIR007715"/>
</dbReference>
<proteinExistence type="predicted"/>
<dbReference type="Gene3D" id="2.60.40.10">
    <property type="entry name" value="Immunoglobulins"/>
    <property type="match status" value="1"/>
</dbReference>
<dbReference type="VEuPathDB" id="VectorBase:ADIR007715"/>
<dbReference type="AlphaFoldDB" id="A0A182NJ91"/>
<protein>
    <recommendedName>
        <fullName evidence="3">Immunoglobulin V-set domain-containing protein</fullName>
    </recommendedName>
</protein>
<reference evidence="1" key="2">
    <citation type="submission" date="2020-05" db="UniProtKB">
        <authorList>
            <consortium name="EnsemblMetazoa"/>
        </authorList>
    </citation>
    <scope>IDENTIFICATION</scope>
    <source>
        <strain evidence="1">WRAIR2</strain>
    </source>
</reference>
<evidence type="ECO:0000313" key="2">
    <source>
        <dbReference type="Proteomes" id="UP000075884"/>
    </source>
</evidence>
<dbReference type="InterPro" id="IPR013783">
    <property type="entry name" value="Ig-like_fold"/>
</dbReference>
<dbReference type="InterPro" id="IPR037448">
    <property type="entry name" value="Zig-8"/>
</dbReference>
<organism evidence="1 2">
    <name type="scientific">Anopheles dirus</name>
    <dbReference type="NCBI Taxonomy" id="7168"/>
    <lineage>
        <taxon>Eukaryota</taxon>
        <taxon>Metazoa</taxon>
        <taxon>Ecdysozoa</taxon>
        <taxon>Arthropoda</taxon>
        <taxon>Hexapoda</taxon>
        <taxon>Insecta</taxon>
        <taxon>Pterygota</taxon>
        <taxon>Neoptera</taxon>
        <taxon>Endopterygota</taxon>
        <taxon>Diptera</taxon>
        <taxon>Nematocera</taxon>
        <taxon>Culicoidea</taxon>
        <taxon>Culicidae</taxon>
        <taxon>Anophelinae</taxon>
        <taxon>Anopheles</taxon>
    </lineage>
</organism>
<accession>A0A182NJ91</accession>
<name>A0A182NJ91_9DIPT</name>
<reference evidence="2" key="1">
    <citation type="submission" date="2013-03" db="EMBL/GenBank/DDBJ databases">
        <title>The Genome Sequence of Anopheles dirus WRAIR2.</title>
        <authorList>
            <consortium name="The Broad Institute Genomics Platform"/>
            <person name="Neafsey D.E."/>
            <person name="Walton C."/>
            <person name="Walker B."/>
            <person name="Young S.K."/>
            <person name="Zeng Q."/>
            <person name="Gargeya S."/>
            <person name="Fitzgerald M."/>
            <person name="Haas B."/>
            <person name="Abouelleil A."/>
            <person name="Allen A.W."/>
            <person name="Alvarado L."/>
            <person name="Arachchi H.M."/>
            <person name="Berlin A.M."/>
            <person name="Chapman S.B."/>
            <person name="Gainer-Dewar J."/>
            <person name="Goldberg J."/>
            <person name="Griggs A."/>
            <person name="Gujja S."/>
            <person name="Hansen M."/>
            <person name="Howarth C."/>
            <person name="Imamovic A."/>
            <person name="Ireland A."/>
            <person name="Larimer J."/>
            <person name="McCowan C."/>
            <person name="Murphy C."/>
            <person name="Pearson M."/>
            <person name="Poon T.W."/>
            <person name="Priest M."/>
            <person name="Roberts A."/>
            <person name="Saif S."/>
            <person name="Shea T."/>
            <person name="Sisk P."/>
            <person name="Sykes S."/>
            <person name="Wortman J."/>
            <person name="Nusbaum C."/>
            <person name="Birren B."/>
        </authorList>
    </citation>
    <scope>NUCLEOTIDE SEQUENCE [LARGE SCALE GENOMIC DNA]</scope>
    <source>
        <strain evidence="2">WRAIR2</strain>
    </source>
</reference>
<evidence type="ECO:0000313" key="1">
    <source>
        <dbReference type="EnsemblMetazoa" id="ADIR007715-PA"/>
    </source>
</evidence>
<dbReference type="GO" id="GO:0050808">
    <property type="term" value="P:synapse organization"/>
    <property type="evidence" value="ECO:0007669"/>
    <property type="project" value="TreeGrafter"/>
</dbReference>
<dbReference type="PANTHER" id="PTHR23279">
    <property type="entry name" value="DEFECTIVE PROBOSCIS EXTENSION RESPONSE DPR -RELATED"/>
    <property type="match status" value="1"/>
</dbReference>
<dbReference type="Proteomes" id="UP000075884">
    <property type="component" value="Unassembled WGS sequence"/>
</dbReference>
<keyword evidence="2" id="KW-1185">Reference proteome</keyword>